<dbReference type="EMBL" id="UYJE01004929">
    <property type="protein sequence ID" value="VDI32535.1"/>
    <property type="molecule type" value="Genomic_DNA"/>
</dbReference>
<dbReference type="SUPFAM" id="SSF53098">
    <property type="entry name" value="Ribonuclease H-like"/>
    <property type="match status" value="1"/>
</dbReference>
<dbReference type="InterPro" id="IPR036397">
    <property type="entry name" value="RNaseH_sf"/>
</dbReference>
<dbReference type="Gene3D" id="3.30.420.10">
    <property type="entry name" value="Ribonuclease H-like superfamily/Ribonuclease H"/>
    <property type="match status" value="1"/>
</dbReference>
<dbReference type="InterPro" id="IPR058913">
    <property type="entry name" value="Integrase_dom_put"/>
</dbReference>
<dbReference type="PANTHER" id="PTHR46791:SF5">
    <property type="entry name" value="CLR5 DOMAIN-CONTAINING PROTEIN-RELATED"/>
    <property type="match status" value="1"/>
</dbReference>
<protein>
    <recommendedName>
        <fullName evidence="1">Integrase catalytic domain-containing protein</fullName>
    </recommendedName>
</protein>
<dbReference type="InterPro" id="IPR001584">
    <property type="entry name" value="Integrase_cat-core"/>
</dbReference>
<dbReference type="PANTHER" id="PTHR46791">
    <property type="entry name" value="EXPRESSED PROTEIN"/>
    <property type="match status" value="1"/>
</dbReference>
<name>A0A8B6EEW5_MYTGA</name>
<dbReference type="InterPro" id="IPR012337">
    <property type="entry name" value="RNaseH-like_sf"/>
</dbReference>
<evidence type="ECO:0000259" key="1">
    <source>
        <dbReference type="PROSITE" id="PS50994"/>
    </source>
</evidence>
<accession>A0A8B6EEW5</accession>
<feature type="domain" description="Integrase catalytic" evidence="1">
    <location>
        <begin position="231"/>
        <end position="412"/>
    </location>
</feature>
<evidence type="ECO:0000313" key="2">
    <source>
        <dbReference type="EMBL" id="VDI32535.1"/>
    </source>
</evidence>
<dbReference type="GO" id="GO:0003676">
    <property type="term" value="F:nucleic acid binding"/>
    <property type="evidence" value="ECO:0007669"/>
    <property type="project" value="InterPro"/>
</dbReference>
<keyword evidence="3" id="KW-1185">Reference proteome</keyword>
<proteinExistence type="predicted"/>
<dbReference type="Pfam" id="PF24764">
    <property type="entry name" value="rva_4"/>
    <property type="match status" value="1"/>
</dbReference>
<dbReference type="Proteomes" id="UP000596742">
    <property type="component" value="Unassembled WGS sequence"/>
</dbReference>
<dbReference type="OrthoDB" id="6083937at2759"/>
<organism evidence="2 3">
    <name type="scientific">Mytilus galloprovincialis</name>
    <name type="common">Mediterranean mussel</name>
    <dbReference type="NCBI Taxonomy" id="29158"/>
    <lineage>
        <taxon>Eukaryota</taxon>
        <taxon>Metazoa</taxon>
        <taxon>Spiralia</taxon>
        <taxon>Lophotrochozoa</taxon>
        <taxon>Mollusca</taxon>
        <taxon>Bivalvia</taxon>
        <taxon>Autobranchia</taxon>
        <taxon>Pteriomorphia</taxon>
        <taxon>Mytilida</taxon>
        <taxon>Mytiloidea</taxon>
        <taxon>Mytilidae</taxon>
        <taxon>Mytilinae</taxon>
        <taxon>Mytilus</taxon>
    </lineage>
</organism>
<dbReference type="PROSITE" id="PS50994">
    <property type="entry name" value="INTEGRASE"/>
    <property type="match status" value="1"/>
</dbReference>
<sequence>MAERVRSIESDKERFLRQVQSTIDYCVRIGASDSQTPQIIDNLKLRLNNLSRDIDRAGSLFISVAEKDDILSIVKDMSDEIDTTSRNNSNASSDLIGYKTEKTHIGTVGAPRLNISKEQLVFLVKYKFTAPLMAKTLRISESTVHRRLRQFDIKLREGRETCISDEELDDKVRNIIGTNKRIGPNTIRVRLSMDNIDVSRQSVRDACHRVDPVGCALRSIERRNVHRRTYKVAGPNSLWHMDGNHKLIRWNIVIHGGIDGFSRLVTFLHASNNNQSTTVYDLFIEATTQHGVPSRIRVDHGVENVDICTFMEGYRGTNRGSAIKGKSCHNQRIERLWVDLWDSVSNEYYDLFTFMEDDELLDITSACHMWAFQYVFLPRINKSLKMFVYQYNNHGLSTEGSMTPYQLFIKGVLQTINSKNVSITDLLLQAGSNDSLEHVTDDYGVEEYNSDLEDDSLDEIEIQMIYCPLDDDDKHQLRTRINVIEDYKNLAHGMQLYKNVLSFINSLNSVERELSTAVSD</sequence>
<reference evidence="2" key="1">
    <citation type="submission" date="2018-11" db="EMBL/GenBank/DDBJ databases">
        <authorList>
            <person name="Alioto T."/>
            <person name="Alioto T."/>
        </authorList>
    </citation>
    <scope>NUCLEOTIDE SEQUENCE</scope>
</reference>
<evidence type="ECO:0000313" key="3">
    <source>
        <dbReference type="Proteomes" id="UP000596742"/>
    </source>
</evidence>
<dbReference type="GO" id="GO:0015074">
    <property type="term" value="P:DNA integration"/>
    <property type="evidence" value="ECO:0007669"/>
    <property type="project" value="InterPro"/>
</dbReference>
<dbReference type="AlphaFoldDB" id="A0A8B6EEW5"/>
<gene>
    <name evidence="2" type="ORF">MGAL_10B093978</name>
</gene>
<comment type="caution">
    <text evidence="2">The sequence shown here is derived from an EMBL/GenBank/DDBJ whole genome shotgun (WGS) entry which is preliminary data.</text>
</comment>